<sequence length="362" mass="40494">MGLGSNTTPRPPNIRPNPRKTKRKSCISPRKSIIYKITELYPPEPSVACMKESDASSILSLAQLGHPGLEPETSPVKYSSNQILEDGTAIIVGGREAFSYEIVPPSLEFQPKKVDLPFLKETCTPAKETNMFIENNLYPFLFLLTDGNVFLFANNRSITLNPTSGTIIQEHPVCPGGSRNYPPSGNSAILPLKMSSDNTGALNVEIVICGGNKPDAFEKVDVKHVKDKEKEFVPALKDCHRIHPMDKDAQWEDEQDMPSSRIMGDLLHLPTGDLIMINGAQKGTSGWENAIEPNLTRLSFHSVDCKLTEPLIHVVLFDLESIPTKRQRDDNDLQDERQDQIEEEEVEHKKKQTGKKREIVWT</sequence>
<evidence type="ECO:0000313" key="4">
    <source>
        <dbReference type="Proteomes" id="UP000245207"/>
    </source>
</evidence>
<feature type="region of interest" description="Disordered" evidence="1">
    <location>
        <begin position="1"/>
        <end position="26"/>
    </location>
</feature>
<protein>
    <submittedName>
        <fullName evidence="3">Galactose oxidase/kelch, beta-propeller</fullName>
    </submittedName>
</protein>
<organism evidence="3 4">
    <name type="scientific">Artemisia annua</name>
    <name type="common">Sweet wormwood</name>
    <dbReference type="NCBI Taxonomy" id="35608"/>
    <lineage>
        <taxon>Eukaryota</taxon>
        <taxon>Viridiplantae</taxon>
        <taxon>Streptophyta</taxon>
        <taxon>Embryophyta</taxon>
        <taxon>Tracheophyta</taxon>
        <taxon>Spermatophyta</taxon>
        <taxon>Magnoliopsida</taxon>
        <taxon>eudicotyledons</taxon>
        <taxon>Gunneridae</taxon>
        <taxon>Pentapetalae</taxon>
        <taxon>asterids</taxon>
        <taxon>campanulids</taxon>
        <taxon>Asterales</taxon>
        <taxon>Asteraceae</taxon>
        <taxon>Asteroideae</taxon>
        <taxon>Anthemideae</taxon>
        <taxon>Artemisiinae</taxon>
        <taxon>Artemisia</taxon>
    </lineage>
</organism>
<dbReference type="PANTHER" id="PTHR32208:SF75">
    <property type="entry name" value="GALACTOSE OXIDASE"/>
    <property type="match status" value="1"/>
</dbReference>
<dbReference type="OrthoDB" id="2019572at2759"/>
<reference evidence="3 4" key="1">
    <citation type="journal article" date="2018" name="Mol. Plant">
        <title>The genome of Artemisia annua provides insight into the evolution of Asteraceae family and artemisinin biosynthesis.</title>
        <authorList>
            <person name="Shen Q."/>
            <person name="Zhang L."/>
            <person name="Liao Z."/>
            <person name="Wang S."/>
            <person name="Yan T."/>
            <person name="Shi P."/>
            <person name="Liu M."/>
            <person name="Fu X."/>
            <person name="Pan Q."/>
            <person name="Wang Y."/>
            <person name="Lv Z."/>
            <person name="Lu X."/>
            <person name="Zhang F."/>
            <person name="Jiang W."/>
            <person name="Ma Y."/>
            <person name="Chen M."/>
            <person name="Hao X."/>
            <person name="Li L."/>
            <person name="Tang Y."/>
            <person name="Lv G."/>
            <person name="Zhou Y."/>
            <person name="Sun X."/>
            <person name="Brodelius P.E."/>
            <person name="Rose J.K.C."/>
            <person name="Tang K."/>
        </authorList>
    </citation>
    <scope>NUCLEOTIDE SEQUENCE [LARGE SCALE GENOMIC DNA]</scope>
    <source>
        <strain evidence="4">cv. Huhao1</strain>
        <tissue evidence="3">Leaf</tissue>
    </source>
</reference>
<dbReference type="InterPro" id="IPR009880">
    <property type="entry name" value="Glyoxal_oxidase_N"/>
</dbReference>
<comment type="caution">
    <text evidence="3">The sequence shown here is derived from an EMBL/GenBank/DDBJ whole genome shotgun (WGS) entry which is preliminary data.</text>
</comment>
<dbReference type="Proteomes" id="UP000245207">
    <property type="component" value="Unassembled WGS sequence"/>
</dbReference>
<dbReference type="STRING" id="35608.A0A2U1KYJ5"/>
<dbReference type="Gene3D" id="2.130.10.80">
    <property type="entry name" value="Galactose oxidase/kelch, beta-propeller"/>
    <property type="match status" value="1"/>
</dbReference>
<keyword evidence="4" id="KW-1185">Reference proteome</keyword>
<evidence type="ECO:0000259" key="2">
    <source>
        <dbReference type="Pfam" id="PF07250"/>
    </source>
</evidence>
<dbReference type="InterPro" id="IPR011043">
    <property type="entry name" value="Gal_Oxase/kelch_b-propeller"/>
</dbReference>
<dbReference type="InterPro" id="IPR037293">
    <property type="entry name" value="Gal_Oxidase_central_sf"/>
</dbReference>
<name>A0A2U1KYJ5_ARTAN</name>
<proteinExistence type="predicted"/>
<dbReference type="SUPFAM" id="SSF50965">
    <property type="entry name" value="Galactose oxidase, central domain"/>
    <property type="match status" value="1"/>
</dbReference>
<dbReference type="PANTHER" id="PTHR32208">
    <property type="entry name" value="SECRETED PROTEIN-RELATED"/>
    <property type="match status" value="1"/>
</dbReference>
<gene>
    <name evidence="3" type="ORF">CTI12_AA550460</name>
</gene>
<feature type="domain" description="Glyoxal oxidase N-terminal" evidence="2">
    <location>
        <begin position="77"/>
        <end position="302"/>
    </location>
</feature>
<evidence type="ECO:0000256" key="1">
    <source>
        <dbReference type="SAM" id="MobiDB-lite"/>
    </source>
</evidence>
<accession>A0A2U1KYJ5</accession>
<feature type="region of interest" description="Disordered" evidence="1">
    <location>
        <begin position="326"/>
        <end position="362"/>
    </location>
</feature>
<dbReference type="AlphaFoldDB" id="A0A2U1KYJ5"/>
<dbReference type="Pfam" id="PF07250">
    <property type="entry name" value="Glyoxal_oxid_N"/>
    <property type="match status" value="1"/>
</dbReference>
<dbReference type="EMBL" id="PKPP01012810">
    <property type="protein sequence ID" value="PWA41827.1"/>
    <property type="molecule type" value="Genomic_DNA"/>
</dbReference>
<feature type="compositionally biased region" description="Basic and acidic residues" evidence="1">
    <location>
        <begin position="326"/>
        <end position="340"/>
    </location>
</feature>
<evidence type="ECO:0000313" key="3">
    <source>
        <dbReference type="EMBL" id="PWA41827.1"/>
    </source>
</evidence>